<evidence type="ECO:0000313" key="3">
    <source>
        <dbReference type="Proteomes" id="UP000245946"/>
    </source>
</evidence>
<dbReference type="GeneID" id="37269114"/>
<dbReference type="EMBL" id="KZ819285">
    <property type="protein sequence ID" value="PWO00470.1"/>
    <property type="molecule type" value="Genomic_DNA"/>
</dbReference>
<gene>
    <name evidence="2" type="ORF">FA09DRAFT_327899</name>
</gene>
<proteinExistence type="predicted"/>
<dbReference type="Proteomes" id="UP000245946">
    <property type="component" value="Unassembled WGS sequence"/>
</dbReference>
<sequence>MSGLRSGALSLLRAPTPAAARSQLLRVPSLPAWARSTAGARRHVYGAAAAAEAHAAWAASQEELREADDDEGREAILRLQQRRARLTSSSSSGKQPEAARGSHLAPAEGFFSRAQHAVPVPAAAAAAISAPAAGFSDASDGARQPVAPSSALSADVESSQTAARSVVAAIAVAEQAAPDARTSSLSDSRSRSVPRIIPPAEHLLSSLLSLSELDALLEEAHLSIAHGEHALPTFAGQLLTALRERVALRWEERDASADAEELSLLLLAQYLPSSTPQEATSRRACLRTAYALYLAAPASTPRIAPLFASLVALRRRVLYAYVAHQLVGPARAVVRGCHALADERLGKSQARYLVRKALDNVSRMPLHSLARRQALEGLTSSARTLLSRGVLHIYNSPGRAPDVGEHQKHLGTQPRTDARELHSLLRLLAHSQLPDAVLQLARSASQVSSLADGAPAGQSEASQANARCSWARPNIVEQTLHLLVMRSGGRQALSLLKLVPLEQRTHGMYLPLLTRWSECAPRLRLGSQGQAESETATSSAGRLGRQRSAPLCARVDRDRRARARTSAELWNELLASLGGALPTRAEMSQSRQEAVVAAFAARMVSHARASRPGLVMADLAALRRLDLLSAPDEGSSAQPHAAQPLGRLLPLSAQLAALQAFLNAGRYRTARSLCARFLTTSDVASLHARQEGYLSTRGTALLNTLLRGALALAMPLDKRMTRRSRIAATTSSYSRPLRAFASARSARLRTQGGRGRGRSGEQQRREAAAPHTRPGAAPASAVVASNARRWHAAQAPPPLFWWRALERAESVLHLFAAYDVRPDEVTANVVLLLLVRKAHSAAELRALAALALGESSVAGHKVAAKALPRRAGDDDEEQAMQRAALLRVAAARSLLRRWQIPLPRAAFSMAQSRSAEAKRRYEKLQRPFLGALARKLYEYGDGEAGRGAVRRYVEVREGLRRGQEDNA</sequence>
<keyword evidence="3" id="KW-1185">Reference proteome</keyword>
<dbReference type="AlphaFoldDB" id="A0A316ZG22"/>
<feature type="region of interest" description="Disordered" evidence="1">
    <location>
        <begin position="527"/>
        <end position="547"/>
    </location>
</feature>
<feature type="region of interest" description="Disordered" evidence="1">
    <location>
        <begin position="743"/>
        <end position="780"/>
    </location>
</feature>
<reference evidence="2 3" key="1">
    <citation type="journal article" date="2018" name="Mol. Biol. Evol.">
        <title>Broad Genomic Sampling Reveals a Smut Pathogenic Ancestry of the Fungal Clade Ustilaginomycotina.</title>
        <authorList>
            <person name="Kijpornyongpan T."/>
            <person name="Mondo S.J."/>
            <person name="Barry K."/>
            <person name="Sandor L."/>
            <person name="Lee J."/>
            <person name="Lipzen A."/>
            <person name="Pangilinan J."/>
            <person name="LaButti K."/>
            <person name="Hainaut M."/>
            <person name="Henrissat B."/>
            <person name="Grigoriev I.V."/>
            <person name="Spatafora J.W."/>
            <person name="Aime M.C."/>
        </authorList>
    </citation>
    <scope>NUCLEOTIDE SEQUENCE [LARGE SCALE GENOMIC DNA]</scope>
    <source>
        <strain evidence="2 3">MCA 4186</strain>
    </source>
</reference>
<feature type="region of interest" description="Disordered" evidence="1">
    <location>
        <begin position="81"/>
        <end position="104"/>
    </location>
</feature>
<feature type="compositionally biased region" description="Polar residues" evidence="1">
    <location>
        <begin position="527"/>
        <end position="540"/>
    </location>
</feature>
<evidence type="ECO:0000313" key="2">
    <source>
        <dbReference type="EMBL" id="PWO00470.1"/>
    </source>
</evidence>
<name>A0A316ZG22_9BASI</name>
<accession>A0A316ZG22</accession>
<organism evidence="2 3">
    <name type="scientific">Tilletiopsis washingtonensis</name>
    <dbReference type="NCBI Taxonomy" id="58919"/>
    <lineage>
        <taxon>Eukaryota</taxon>
        <taxon>Fungi</taxon>
        <taxon>Dikarya</taxon>
        <taxon>Basidiomycota</taxon>
        <taxon>Ustilaginomycotina</taxon>
        <taxon>Exobasidiomycetes</taxon>
        <taxon>Entylomatales</taxon>
        <taxon>Entylomatales incertae sedis</taxon>
        <taxon>Tilletiopsis</taxon>
    </lineage>
</organism>
<feature type="compositionally biased region" description="Basic and acidic residues" evidence="1">
    <location>
        <begin position="758"/>
        <end position="768"/>
    </location>
</feature>
<dbReference type="RefSeq" id="XP_025600748.1">
    <property type="nucleotide sequence ID" value="XM_025741570.1"/>
</dbReference>
<protein>
    <submittedName>
        <fullName evidence="2">Uncharacterized protein</fullName>
    </submittedName>
</protein>
<evidence type="ECO:0000256" key="1">
    <source>
        <dbReference type="SAM" id="MobiDB-lite"/>
    </source>
</evidence>